<evidence type="ECO:0000256" key="5">
    <source>
        <dbReference type="ARBA" id="ARBA00022803"/>
    </source>
</evidence>
<keyword evidence="6" id="KW-1133">Transmembrane helix</keyword>
<evidence type="ECO:0000256" key="2">
    <source>
        <dbReference type="ARBA" id="ARBA00022692"/>
    </source>
</evidence>
<evidence type="ECO:0000256" key="8">
    <source>
        <dbReference type="ARBA" id="ARBA00023136"/>
    </source>
</evidence>
<evidence type="ECO:0000256" key="4">
    <source>
        <dbReference type="ARBA" id="ARBA00022787"/>
    </source>
</evidence>
<keyword evidence="12" id="KW-1185">Reference proteome</keyword>
<comment type="similarity">
    <text evidence="9">Belongs to the Tom70 family.</text>
</comment>
<evidence type="ECO:0000256" key="6">
    <source>
        <dbReference type="ARBA" id="ARBA00022989"/>
    </source>
</evidence>
<dbReference type="PANTHER" id="PTHR46208:SF1">
    <property type="entry name" value="MITOCHONDRIAL IMPORT RECEPTOR SUBUNIT TOM70"/>
    <property type="match status" value="1"/>
</dbReference>
<dbReference type="SUPFAM" id="SSF48452">
    <property type="entry name" value="TPR-like"/>
    <property type="match status" value="2"/>
</dbReference>
<keyword evidence="2" id="KW-0812">Transmembrane</keyword>
<sequence>MDSSGASSSLPKWQLALAVGAPVALGLGYMYYRNCNPNDDKASKKHNRLVKENGEKQISIDGDATGKTGNASIKKEQSPLEKAIHYKDEGNKFFNSGKFDEAIAQYNSAIEVCPQDSPDILATFYQNRAAAYEKLKKLSAVKADCTTALKLKPQYVKALIRRARAMESSNDLETALEDITAACILERFQNQSTLLTADKILKQLGKHHAQEYMKTKVPIMPSKHFINTYFMTFQNDPFAKEEVNEENKTPYHKALEALRMQQYDDIIPLCNEELNTLAADDNSLHKMKVILLRGTFYLLMGLHEEASKDLNAVVNSDISSNDLKVNALIKRASMHVQLEDPEKSFDDFQLAENIDPNLGDIYHNRGQVNGKFFTFYEEVCIIIHCLFFLHLKVHLLMEKVDEAKADFQKAVDLNPNFGVPYVQKCYADYRYGVSKNDMNLVNSAMTNFQKAFEKFPDCAECYTLYAQMLVDHRDLTKADAYFVKAAKRDPENATILVYRGLLQLQSSNDIEKAVEYMQKAIELDEKCEFAYETLGTVEVQRGNLSEAISLFDKALALARTFLELTHIFSLRDAAKAQIVVSDRLGEDIIRSLQHC</sequence>
<dbReference type="InterPro" id="IPR011990">
    <property type="entry name" value="TPR-like_helical_dom_sf"/>
</dbReference>
<keyword evidence="7" id="KW-0496">Mitochondrion</keyword>
<accession>A0ABD2WV82</accession>
<dbReference type="Pfam" id="PF13181">
    <property type="entry name" value="TPR_8"/>
    <property type="match status" value="1"/>
</dbReference>
<name>A0ABD2WV82_9HYME</name>
<dbReference type="SMART" id="SM00028">
    <property type="entry name" value="TPR"/>
    <property type="match status" value="9"/>
</dbReference>
<evidence type="ECO:0000313" key="11">
    <source>
        <dbReference type="EMBL" id="KAL3396724.1"/>
    </source>
</evidence>
<feature type="repeat" description="TPR" evidence="10">
    <location>
        <begin position="459"/>
        <end position="492"/>
    </location>
</feature>
<protein>
    <recommendedName>
        <fullName evidence="13">Mitochondrial import receptor subunit TOM70</fullName>
    </recommendedName>
</protein>
<dbReference type="InterPro" id="IPR019734">
    <property type="entry name" value="TPR_rpt"/>
</dbReference>
<gene>
    <name evidence="11" type="ORF">TKK_009323</name>
</gene>
<keyword evidence="5 10" id="KW-0802">TPR repeat</keyword>
<dbReference type="Pfam" id="PF13432">
    <property type="entry name" value="TPR_16"/>
    <property type="match status" value="1"/>
</dbReference>
<dbReference type="AlphaFoldDB" id="A0ABD2WV82"/>
<dbReference type="EMBL" id="JBJJXI010000069">
    <property type="protein sequence ID" value="KAL3396724.1"/>
    <property type="molecule type" value="Genomic_DNA"/>
</dbReference>
<dbReference type="PROSITE" id="PS50005">
    <property type="entry name" value="TPR"/>
    <property type="match status" value="3"/>
</dbReference>
<feature type="repeat" description="TPR" evidence="10">
    <location>
        <begin position="83"/>
        <end position="116"/>
    </location>
</feature>
<keyword evidence="3" id="KW-0677">Repeat</keyword>
<dbReference type="Gene3D" id="1.25.40.10">
    <property type="entry name" value="Tetratricopeptide repeat domain"/>
    <property type="match status" value="2"/>
</dbReference>
<comment type="subcellular location">
    <subcellularLocation>
        <location evidence="1">Mitochondrion outer membrane</location>
        <topology evidence="1">Single-pass membrane protein</topology>
    </subcellularLocation>
</comment>
<evidence type="ECO:0000256" key="9">
    <source>
        <dbReference type="ARBA" id="ARBA00038030"/>
    </source>
</evidence>
<dbReference type="Proteomes" id="UP001627154">
    <property type="component" value="Unassembled WGS sequence"/>
</dbReference>
<evidence type="ECO:0000256" key="10">
    <source>
        <dbReference type="PROSITE-ProRule" id="PRU00339"/>
    </source>
</evidence>
<comment type="caution">
    <text evidence="11">The sequence shown here is derived from an EMBL/GenBank/DDBJ whole genome shotgun (WGS) entry which is preliminary data.</text>
</comment>
<evidence type="ECO:0000256" key="1">
    <source>
        <dbReference type="ARBA" id="ARBA00004572"/>
    </source>
</evidence>
<evidence type="ECO:0000256" key="7">
    <source>
        <dbReference type="ARBA" id="ARBA00023128"/>
    </source>
</evidence>
<dbReference type="GO" id="GO:0005741">
    <property type="term" value="C:mitochondrial outer membrane"/>
    <property type="evidence" value="ECO:0007669"/>
    <property type="project" value="UniProtKB-SubCell"/>
</dbReference>
<keyword evidence="8" id="KW-0472">Membrane</keyword>
<dbReference type="PANTHER" id="PTHR46208">
    <property type="entry name" value="MITOCHONDRIAL IMPORT RECEPTOR SUBUNIT TOM70"/>
    <property type="match status" value="1"/>
</dbReference>
<dbReference type="Pfam" id="PF13414">
    <property type="entry name" value="TPR_11"/>
    <property type="match status" value="1"/>
</dbReference>
<organism evidence="11 12">
    <name type="scientific">Trichogramma kaykai</name>
    <dbReference type="NCBI Taxonomy" id="54128"/>
    <lineage>
        <taxon>Eukaryota</taxon>
        <taxon>Metazoa</taxon>
        <taxon>Ecdysozoa</taxon>
        <taxon>Arthropoda</taxon>
        <taxon>Hexapoda</taxon>
        <taxon>Insecta</taxon>
        <taxon>Pterygota</taxon>
        <taxon>Neoptera</taxon>
        <taxon>Endopterygota</taxon>
        <taxon>Hymenoptera</taxon>
        <taxon>Apocrita</taxon>
        <taxon>Proctotrupomorpha</taxon>
        <taxon>Chalcidoidea</taxon>
        <taxon>Trichogrammatidae</taxon>
        <taxon>Trichogramma</taxon>
    </lineage>
</organism>
<evidence type="ECO:0008006" key="13">
    <source>
        <dbReference type="Google" id="ProtNLM"/>
    </source>
</evidence>
<feature type="repeat" description="TPR" evidence="10">
    <location>
        <begin position="528"/>
        <end position="561"/>
    </location>
</feature>
<keyword evidence="4" id="KW-1000">Mitochondrion outer membrane</keyword>
<proteinExistence type="inferred from homology"/>
<evidence type="ECO:0000256" key="3">
    <source>
        <dbReference type="ARBA" id="ARBA00022737"/>
    </source>
</evidence>
<reference evidence="11 12" key="1">
    <citation type="journal article" date="2024" name="bioRxiv">
        <title>A reference genome for Trichogramma kaykai: A tiny desert-dwelling parasitoid wasp with competing sex-ratio distorters.</title>
        <authorList>
            <person name="Culotta J."/>
            <person name="Lindsey A.R."/>
        </authorList>
    </citation>
    <scope>NUCLEOTIDE SEQUENCE [LARGE SCALE GENOMIC DNA]</scope>
    <source>
        <strain evidence="11 12">KSX58</strain>
    </source>
</reference>
<evidence type="ECO:0000313" key="12">
    <source>
        <dbReference type="Proteomes" id="UP001627154"/>
    </source>
</evidence>